<sequence length="141" mass="14891">MSDTAAPTTAKDLRTGPGRLLVAVYGVFALAATARGTYQLATGFEEAPLAYLLSVFAGAVYLVAAVGLARAGRTSRRVALVSCTVEMVGVLVVGAASLFLPEVFPEDTVWSGFGSGYFFVPLVLPALGLWWILRIHRLDQG</sequence>
<evidence type="ECO:0000256" key="1">
    <source>
        <dbReference type="SAM" id="Phobius"/>
    </source>
</evidence>
<gene>
    <name evidence="2" type="ORF">FHS13_003013</name>
</gene>
<keyword evidence="1" id="KW-1133">Transmembrane helix</keyword>
<feature type="transmembrane region" description="Helical" evidence="1">
    <location>
        <begin position="78"/>
        <end position="100"/>
    </location>
</feature>
<proteinExistence type="predicted"/>
<name>A0A841ISF0_9ACTN</name>
<keyword evidence="3" id="KW-1185">Reference proteome</keyword>
<comment type="caution">
    <text evidence="2">The sequence shown here is derived from an EMBL/GenBank/DDBJ whole genome shotgun (WGS) entry which is preliminary data.</text>
</comment>
<dbReference type="RefSeq" id="WP_184292490.1">
    <property type="nucleotide sequence ID" value="NZ_JACHJO010000008.1"/>
</dbReference>
<feature type="transmembrane region" description="Helical" evidence="1">
    <location>
        <begin position="20"/>
        <end position="38"/>
    </location>
</feature>
<reference evidence="2 3" key="1">
    <citation type="submission" date="2020-08" db="EMBL/GenBank/DDBJ databases">
        <title>Genomic Encyclopedia of Type Strains, Phase III (KMG-III): the genomes of soil and plant-associated and newly described type strains.</title>
        <authorList>
            <person name="Whitman W."/>
        </authorList>
    </citation>
    <scope>NUCLEOTIDE SEQUENCE [LARGE SCALE GENOMIC DNA]</scope>
    <source>
        <strain evidence="2 3">CECT 8712</strain>
    </source>
</reference>
<keyword evidence="1" id="KW-0472">Membrane</keyword>
<evidence type="ECO:0000313" key="3">
    <source>
        <dbReference type="Proteomes" id="UP000536604"/>
    </source>
</evidence>
<evidence type="ECO:0000313" key="2">
    <source>
        <dbReference type="EMBL" id="MBB6121052.1"/>
    </source>
</evidence>
<dbReference type="AlphaFoldDB" id="A0A841ISF0"/>
<dbReference type="EMBL" id="JACHJO010000008">
    <property type="protein sequence ID" value="MBB6121052.1"/>
    <property type="molecule type" value="Genomic_DNA"/>
</dbReference>
<accession>A0A841ISF0</accession>
<feature type="transmembrane region" description="Helical" evidence="1">
    <location>
        <begin position="112"/>
        <end position="133"/>
    </location>
</feature>
<protein>
    <submittedName>
        <fullName evidence="2">Cytochrome bd-type quinol oxidase subunit 2</fullName>
    </submittedName>
</protein>
<feature type="transmembrane region" description="Helical" evidence="1">
    <location>
        <begin position="50"/>
        <end position="71"/>
    </location>
</feature>
<keyword evidence="1" id="KW-0812">Transmembrane</keyword>
<organism evidence="2 3">
    <name type="scientific">Nocardiopsis algeriensis</name>
    <dbReference type="NCBI Taxonomy" id="1478215"/>
    <lineage>
        <taxon>Bacteria</taxon>
        <taxon>Bacillati</taxon>
        <taxon>Actinomycetota</taxon>
        <taxon>Actinomycetes</taxon>
        <taxon>Streptosporangiales</taxon>
        <taxon>Nocardiopsidaceae</taxon>
        <taxon>Nocardiopsis</taxon>
    </lineage>
</organism>
<dbReference type="Proteomes" id="UP000536604">
    <property type="component" value="Unassembled WGS sequence"/>
</dbReference>